<keyword evidence="3" id="KW-1185">Reference proteome</keyword>
<evidence type="ECO:0000259" key="1">
    <source>
        <dbReference type="Pfam" id="PF12973"/>
    </source>
</evidence>
<evidence type="ECO:0000313" key="3">
    <source>
        <dbReference type="Proteomes" id="UP000541535"/>
    </source>
</evidence>
<dbReference type="RefSeq" id="WP_183439844.1">
    <property type="nucleotide sequence ID" value="NZ_JACHXD010000002.1"/>
</dbReference>
<dbReference type="AlphaFoldDB" id="A0A7W5B7F9"/>
<dbReference type="Gene3D" id="2.60.120.10">
    <property type="entry name" value="Jelly Rolls"/>
    <property type="match status" value="1"/>
</dbReference>
<accession>A0A7W5B7F9</accession>
<comment type="caution">
    <text evidence="2">The sequence shown here is derived from an EMBL/GenBank/DDBJ whole genome shotgun (WGS) entry which is preliminary data.</text>
</comment>
<dbReference type="InterPro" id="IPR025979">
    <property type="entry name" value="ChrR-like_cupin_dom"/>
</dbReference>
<dbReference type="InterPro" id="IPR011051">
    <property type="entry name" value="RmlC_Cupin_sf"/>
</dbReference>
<dbReference type="InterPro" id="IPR014710">
    <property type="entry name" value="RmlC-like_jellyroll"/>
</dbReference>
<organism evidence="2 3">
    <name type="scientific">Pseudoduganella violacea</name>
    <dbReference type="NCBI Taxonomy" id="1715466"/>
    <lineage>
        <taxon>Bacteria</taxon>
        <taxon>Pseudomonadati</taxon>
        <taxon>Pseudomonadota</taxon>
        <taxon>Betaproteobacteria</taxon>
        <taxon>Burkholderiales</taxon>
        <taxon>Oxalobacteraceae</taxon>
        <taxon>Telluria group</taxon>
        <taxon>Pseudoduganella</taxon>
    </lineage>
</organism>
<dbReference type="Pfam" id="PF12973">
    <property type="entry name" value="Cupin_7"/>
    <property type="match status" value="1"/>
</dbReference>
<keyword evidence="2" id="KW-0223">Dioxygenase</keyword>
<dbReference type="SUPFAM" id="SSF51182">
    <property type="entry name" value="RmlC-like cupins"/>
    <property type="match status" value="1"/>
</dbReference>
<proteinExistence type="predicted"/>
<feature type="domain" description="ChrR-like cupin" evidence="1">
    <location>
        <begin position="5"/>
        <end position="96"/>
    </location>
</feature>
<keyword evidence="2" id="KW-0560">Oxidoreductase</keyword>
<reference evidence="2 3" key="1">
    <citation type="submission" date="2020-08" db="EMBL/GenBank/DDBJ databases">
        <title>Genomic Encyclopedia of Type Strains, Phase III (KMG-III): the genomes of soil and plant-associated and newly described type strains.</title>
        <authorList>
            <person name="Whitman W."/>
        </authorList>
    </citation>
    <scope>NUCLEOTIDE SEQUENCE [LARGE SCALE GENOMIC DNA]</scope>
    <source>
        <strain evidence="2 3">CECT 8897</strain>
    </source>
</reference>
<name>A0A7W5B7F9_9BURK</name>
<protein>
    <submittedName>
        <fullName evidence="2">Quercetin dioxygenase-like cupin family protein</fullName>
    </submittedName>
</protein>
<dbReference type="GO" id="GO:0051213">
    <property type="term" value="F:dioxygenase activity"/>
    <property type="evidence" value="ECO:0007669"/>
    <property type="project" value="UniProtKB-KW"/>
</dbReference>
<dbReference type="EMBL" id="JACHXD010000002">
    <property type="protein sequence ID" value="MBB3117912.1"/>
    <property type="molecule type" value="Genomic_DNA"/>
</dbReference>
<gene>
    <name evidence="2" type="ORF">FHS03_000938</name>
</gene>
<dbReference type="Proteomes" id="UP000541535">
    <property type="component" value="Unassembled WGS sequence"/>
</dbReference>
<sequence length="104" mass="11787">MILERQQDRQWAETAIPGMRVAAVWSENADGSYFVRFDEGARFPLHDHDGWEQILMLSGRIRFGEIELSAGDTLLLKEGEQHDAQALSDATFFVAHRGNITLLD</sequence>
<evidence type="ECO:0000313" key="2">
    <source>
        <dbReference type="EMBL" id="MBB3117912.1"/>
    </source>
</evidence>